<evidence type="ECO:0000256" key="4">
    <source>
        <dbReference type="ARBA" id="ARBA00023163"/>
    </source>
</evidence>
<evidence type="ECO:0000256" key="5">
    <source>
        <dbReference type="ARBA" id="ARBA00023242"/>
    </source>
</evidence>
<dbReference type="GO" id="GO:0000981">
    <property type="term" value="F:DNA-binding transcription factor activity, RNA polymerase II-specific"/>
    <property type="evidence" value="ECO:0007669"/>
    <property type="project" value="InterPro"/>
</dbReference>
<dbReference type="GO" id="GO:0046983">
    <property type="term" value="F:protein dimerization activity"/>
    <property type="evidence" value="ECO:0007669"/>
    <property type="project" value="InterPro"/>
</dbReference>
<dbReference type="AlphaFoldDB" id="A0AA39LVN6"/>
<dbReference type="Proteomes" id="UP001175271">
    <property type="component" value="Unassembled WGS sequence"/>
</dbReference>
<proteinExistence type="predicted"/>
<comment type="caution">
    <text evidence="9">The sequence shown here is derived from an EMBL/GenBank/DDBJ whole genome shotgun (WGS) entry which is preliminary data.</text>
</comment>
<accession>A0AA39LVN6</accession>
<feature type="domain" description="MADS-box" evidence="8">
    <location>
        <begin position="247"/>
        <end position="307"/>
    </location>
</feature>
<dbReference type="InterPro" id="IPR033897">
    <property type="entry name" value="SRF-like_MADS-box"/>
</dbReference>
<evidence type="ECO:0000256" key="2">
    <source>
        <dbReference type="ARBA" id="ARBA00023015"/>
    </source>
</evidence>
<evidence type="ECO:0000256" key="1">
    <source>
        <dbReference type="ARBA" id="ARBA00004123"/>
    </source>
</evidence>
<dbReference type="InterPro" id="IPR036879">
    <property type="entry name" value="TF_MADSbox_sf"/>
</dbReference>
<evidence type="ECO:0000313" key="9">
    <source>
        <dbReference type="EMBL" id="KAK0411035.1"/>
    </source>
</evidence>
<dbReference type="PRINTS" id="PR00404">
    <property type="entry name" value="MADSDOMAIN"/>
</dbReference>
<dbReference type="PANTHER" id="PTHR48019">
    <property type="entry name" value="SERUM RESPONSE FACTOR HOMOLOG"/>
    <property type="match status" value="1"/>
</dbReference>
<dbReference type="InterPro" id="IPR002100">
    <property type="entry name" value="TF_MADSbox"/>
</dbReference>
<keyword evidence="4" id="KW-0804">Transcription</keyword>
<dbReference type="FunFam" id="3.40.1810.10:FF:000002">
    <property type="entry name" value="Serum response factor b"/>
    <property type="match status" value="1"/>
</dbReference>
<dbReference type="SUPFAM" id="SSF55455">
    <property type="entry name" value="SRF-like"/>
    <property type="match status" value="1"/>
</dbReference>
<keyword evidence="2" id="KW-0805">Transcription regulation</keyword>
<dbReference type="GO" id="GO:0000987">
    <property type="term" value="F:cis-regulatory region sequence-specific DNA binding"/>
    <property type="evidence" value="ECO:0007669"/>
    <property type="project" value="InterPro"/>
</dbReference>
<gene>
    <name evidence="9" type="ORF">QR680_005445</name>
</gene>
<dbReference type="CDD" id="cd00266">
    <property type="entry name" value="MADS_SRF_like"/>
    <property type="match status" value="1"/>
</dbReference>
<feature type="region of interest" description="Disordered" evidence="7">
    <location>
        <begin position="425"/>
        <end position="461"/>
    </location>
</feature>
<keyword evidence="3" id="KW-0238">DNA-binding</keyword>
<evidence type="ECO:0000256" key="3">
    <source>
        <dbReference type="ARBA" id="ARBA00023125"/>
    </source>
</evidence>
<dbReference type="GO" id="GO:0045944">
    <property type="term" value="P:positive regulation of transcription by RNA polymerase II"/>
    <property type="evidence" value="ECO:0007669"/>
    <property type="project" value="InterPro"/>
</dbReference>
<feature type="compositionally biased region" description="Basic and acidic residues" evidence="7">
    <location>
        <begin position="432"/>
        <end position="441"/>
    </location>
</feature>
<feature type="compositionally biased region" description="Low complexity" evidence="7">
    <location>
        <begin position="220"/>
        <end position="236"/>
    </location>
</feature>
<evidence type="ECO:0000313" key="10">
    <source>
        <dbReference type="Proteomes" id="UP001175271"/>
    </source>
</evidence>
<organism evidence="9 10">
    <name type="scientific">Steinernema hermaphroditum</name>
    <dbReference type="NCBI Taxonomy" id="289476"/>
    <lineage>
        <taxon>Eukaryota</taxon>
        <taxon>Metazoa</taxon>
        <taxon>Ecdysozoa</taxon>
        <taxon>Nematoda</taxon>
        <taxon>Chromadorea</taxon>
        <taxon>Rhabditida</taxon>
        <taxon>Tylenchina</taxon>
        <taxon>Panagrolaimomorpha</taxon>
        <taxon>Strongyloidoidea</taxon>
        <taxon>Steinernematidae</taxon>
        <taxon>Steinernema</taxon>
    </lineage>
</organism>
<evidence type="ECO:0000256" key="6">
    <source>
        <dbReference type="ARBA" id="ARBA00069746"/>
    </source>
</evidence>
<dbReference type="GO" id="GO:0005634">
    <property type="term" value="C:nucleus"/>
    <property type="evidence" value="ECO:0007669"/>
    <property type="project" value="UniProtKB-SubCell"/>
</dbReference>
<feature type="region of interest" description="Disordered" evidence="7">
    <location>
        <begin position="380"/>
        <end position="408"/>
    </location>
</feature>
<dbReference type="Pfam" id="PF00319">
    <property type="entry name" value="SRF-TF"/>
    <property type="match status" value="1"/>
</dbReference>
<evidence type="ECO:0000256" key="7">
    <source>
        <dbReference type="SAM" id="MobiDB-lite"/>
    </source>
</evidence>
<protein>
    <recommendedName>
        <fullName evidence="6">Serum response factor homolog</fullName>
    </recommendedName>
</protein>
<dbReference type="PROSITE" id="PS50066">
    <property type="entry name" value="MADS_BOX_2"/>
    <property type="match status" value="1"/>
</dbReference>
<reference evidence="9" key="1">
    <citation type="submission" date="2023-06" db="EMBL/GenBank/DDBJ databases">
        <title>Genomic analysis of the entomopathogenic nematode Steinernema hermaphroditum.</title>
        <authorList>
            <person name="Schwarz E.M."/>
            <person name="Heppert J.K."/>
            <person name="Baniya A."/>
            <person name="Schwartz H.T."/>
            <person name="Tan C.-H."/>
            <person name="Antoshechkin I."/>
            <person name="Sternberg P.W."/>
            <person name="Goodrich-Blair H."/>
            <person name="Dillman A.R."/>
        </authorList>
    </citation>
    <scope>NUCLEOTIDE SEQUENCE</scope>
    <source>
        <strain evidence="9">PS9179</strain>
        <tissue evidence="9">Whole animal</tissue>
    </source>
</reference>
<dbReference type="InterPro" id="IPR050142">
    <property type="entry name" value="MADS-box/MEF2_TF"/>
</dbReference>
<comment type="subcellular location">
    <subcellularLocation>
        <location evidence="1">Nucleus</location>
    </subcellularLocation>
</comment>
<name>A0AA39LVN6_9BILA</name>
<keyword evidence="10" id="KW-1185">Reference proteome</keyword>
<dbReference type="SMART" id="SM00432">
    <property type="entry name" value="MADS"/>
    <property type="match status" value="1"/>
</dbReference>
<evidence type="ECO:0000259" key="8">
    <source>
        <dbReference type="PROSITE" id="PS50066"/>
    </source>
</evidence>
<feature type="region of interest" description="Disordered" evidence="7">
    <location>
        <begin position="505"/>
        <end position="525"/>
    </location>
</feature>
<sequence>MPRTGLARPVALQLARSHDSSQLLASERADGLSKSDFCGPGSRWPLLKEERRLGKVAFETASRRSLTGRSSRDSLFYPQPGLPSPTFIPSFFAFSLLCLSSHPSSPRWAESVARIAARLAFCGYGSYEMDTSRHAGISGGTMKMGSGGPPLRAEAVLADSAYSDSDLGRSVVSETAEMNGVPLLNLNFSNPGGSGPIQSLLLPPKQTCSSEMAEIDEKAPSLSESPSTSETMSTPSATLLPNGKKTKGRVKIKMEYISNKLRRYTTFSKRKSGIMKKAYELATLTGTQVMLAVVSETNHIYTFATNKLQPMVTSDEGRAFIQNCLNAPQDESSANNICRSEFTFEQIGGSGVSNPRKRKGDFIDSICSMPTMVQIKESLKDDIDSDDDSASDKSPDDGNESDGDEADKQQETALLLQKRLKEALRVAAAERQSQKRSKENGQKSPAAPPAKRATHGAAGIGDSGSSLNALLPFMLQGIVANSSEPSSPPTSSSPSTIIQLPQGHVYPNAEGLSGGSMFGNVPSEDSTTQQLLNSLSFNPVALQQLLAAAALNAQFGDSGQDLSTLAALSESFSEQK</sequence>
<keyword evidence="5" id="KW-0539">Nucleus</keyword>
<dbReference type="EMBL" id="JAUCMV010000003">
    <property type="protein sequence ID" value="KAK0411035.1"/>
    <property type="molecule type" value="Genomic_DNA"/>
</dbReference>
<dbReference type="Gene3D" id="3.40.1810.10">
    <property type="entry name" value="Transcription factor, MADS-box"/>
    <property type="match status" value="1"/>
</dbReference>
<feature type="region of interest" description="Disordered" evidence="7">
    <location>
        <begin position="213"/>
        <end position="244"/>
    </location>
</feature>